<dbReference type="SUPFAM" id="SSF53597">
    <property type="entry name" value="Dihydrofolate reductase-like"/>
    <property type="match status" value="1"/>
</dbReference>
<evidence type="ECO:0000259" key="1">
    <source>
        <dbReference type="Pfam" id="PF01872"/>
    </source>
</evidence>
<protein>
    <submittedName>
        <fullName evidence="2">RibD C-terminal domain-containing protein</fullName>
    </submittedName>
</protein>
<sequence>MGRVPGANGGRPLVGSVLATLDGRVAGASDAPEWAVPHLRSDAVREHRERLHAPATTALLGEGDFLRAREAWPAVAGDAAADPRDRAFGGWLDGVEKIVFSATMTEPGWDNSWVLEVDPSQVASHLRRRRGGDVLALGGGVVTRLLAVDALDRLAVVWCPEVLGAGPRLFDGEGLPPARWTLAGSTVSDTGAHCAVYDRAH</sequence>
<dbReference type="OrthoDB" id="8419056at2"/>
<dbReference type="AlphaFoldDB" id="A0A1G6VCS4"/>
<keyword evidence="3" id="KW-1185">Reference proteome</keyword>
<proteinExistence type="predicted"/>
<evidence type="ECO:0000313" key="2">
    <source>
        <dbReference type="EMBL" id="SDD50807.1"/>
    </source>
</evidence>
<dbReference type="GO" id="GO:0009231">
    <property type="term" value="P:riboflavin biosynthetic process"/>
    <property type="evidence" value="ECO:0007669"/>
    <property type="project" value="InterPro"/>
</dbReference>
<dbReference type="STRING" id="1190417.SAMN05660690_4435"/>
<dbReference type="GO" id="GO:0008703">
    <property type="term" value="F:5-amino-6-(5-phosphoribosylamino)uracil reductase activity"/>
    <property type="evidence" value="ECO:0007669"/>
    <property type="project" value="InterPro"/>
</dbReference>
<evidence type="ECO:0000313" key="3">
    <source>
        <dbReference type="Proteomes" id="UP000199416"/>
    </source>
</evidence>
<dbReference type="InterPro" id="IPR024072">
    <property type="entry name" value="DHFR-like_dom_sf"/>
</dbReference>
<organism evidence="2 3">
    <name type="scientific">Geodermatophilus telluris</name>
    <dbReference type="NCBI Taxonomy" id="1190417"/>
    <lineage>
        <taxon>Bacteria</taxon>
        <taxon>Bacillati</taxon>
        <taxon>Actinomycetota</taxon>
        <taxon>Actinomycetes</taxon>
        <taxon>Geodermatophilales</taxon>
        <taxon>Geodermatophilaceae</taxon>
        <taxon>Geodermatophilus</taxon>
    </lineage>
</organism>
<dbReference type="Pfam" id="PF01872">
    <property type="entry name" value="RibD_C"/>
    <property type="match status" value="1"/>
</dbReference>
<dbReference type="EMBL" id="FMZF01000008">
    <property type="protein sequence ID" value="SDD50807.1"/>
    <property type="molecule type" value="Genomic_DNA"/>
</dbReference>
<dbReference type="Proteomes" id="UP000199416">
    <property type="component" value="Unassembled WGS sequence"/>
</dbReference>
<gene>
    <name evidence="2" type="ORF">SAMN05660690_4435</name>
</gene>
<feature type="domain" description="Bacterial bifunctional deaminase-reductase C-terminal" evidence="1">
    <location>
        <begin position="17"/>
        <end position="193"/>
    </location>
</feature>
<accession>A0A1G6VCS4</accession>
<dbReference type="Gene3D" id="3.40.430.10">
    <property type="entry name" value="Dihydrofolate Reductase, subunit A"/>
    <property type="match status" value="1"/>
</dbReference>
<reference evidence="3" key="1">
    <citation type="submission" date="2016-10" db="EMBL/GenBank/DDBJ databases">
        <authorList>
            <person name="Varghese N."/>
            <person name="Submissions S."/>
        </authorList>
    </citation>
    <scope>NUCLEOTIDE SEQUENCE [LARGE SCALE GENOMIC DNA]</scope>
    <source>
        <strain evidence="3">DSM 45421</strain>
    </source>
</reference>
<name>A0A1G6VCS4_9ACTN</name>
<dbReference type="InterPro" id="IPR002734">
    <property type="entry name" value="RibDG_C"/>
</dbReference>